<comment type="catalytic activity">
    <reaction evidence="6">
        <text>3-hydroxy-L-kynurenine + H2O = 3-hydroxyanthranilate + L-alanine + H(+)</text>
        <dbReference type="Rhea" id="RHEA:25143"/>
        <dbReference type="ChEBI" id="CHEBI:15377"/>
        <dbReference type="ChEBI" id="CHEBI:15378"/>
        <dbReference type="ChEBI" id="CHEBI:36559"/>
        <dbReference type="ChEBI" id="CHEBI:57972"/>
        <dbReference type="ChEBI" id="CHEBI:58125"/>
        <dbReference type="EC" id="3.7.1.3"/>
    </reaction>
</comment>
<feature type="binding site" evidence="4">
    <location>
        <position position="168"/>
    </location>
    <ligand>
        <name>pyridoxal 5'-phosphate</name>
        <dbReference type="ChEBI" id="CHEBI:597326"/>
    </ligand>
</feature>
<dbReference type="Gene3D" id="3.40.640.10">
    <property type="entry name" value="Type I PLP-dependent aspartate aminotransferase-like (Major domain)"/>
    <property type="match status" value="1"/>
</dbReference>
<keyword evidence="3 4" id="KW-0663">Pyridoxal phosphate</keyword>
<dbReference type="UniPathway" id="UPA00334">
    <property type="reaction ID" value="UER00455"/>
</dbReference>
<feature type="binding site" evidence="4">
    <location>
        <position position="98"/>
    </location>
    <ligand>
        <name>pyridoxal 5'-phosphate</name>
        <dbReference type="ChEBI" id="CHEBI:597326"/>
    </ligand>
</feature>
<dbReference type="InterPro" id="IPR015421">
    <property type="entry name" value="PyrdxlP-dep_Trfase_major"/>
</dbReference>
<dbReference type="GO" id="GO:0097053">
    <property type="term" value="P:L-kynurenine catabolic process"/>
    <property type="evidence" value="ECO:0007669"/>
    <property type="project" value="UniProtKB-UniRule"/>
</dbReference>
<comment type="cofactor">
    <cofactor evidence="4 6">
        <name>pyridoxal 5'-phosphate</name>
        <dbReference type="ChEBI" id="CHEBI:597326"/>
    </cofactor>
</comment>
<evidence type="ECO:0000256" key="2">
    <source>
        <dbReference type="ARBA" id="ARBA00022801"/>
    </source>
</evidence>
<evidence type="ECO:0000313" key="8">
    <source>
        <dbReference type="Proteomes" id="UP000253083"/>
    </source>
</evidence>
<evidence type="ECO:0000313" key="7">
    <source>
        <dbReference type="EMBL" id="RBP51648.1"/>
    </source>
</evidence>
<feature type="binding site" evidence="4">
    <location>
        <begin position="125"/>
        <end position="128"/>
    </location>
    <ligand>
        <name>pyridoxal 5'-phosphate</name>
        <dbReference type="ChEBI" id="CHEBI:597326"/>
    </ligand>
</feature>
<dbReference type="NCBIfam" id="TIGR01814">
    <property type="entry name" value="kynureninase"/>
    <property type="match status" value="1"/>
</dbReference>
<dbReference type="AlphaFoldDB" id="A0A395JQ00"/>
<dbReference type="PANTHER" id="PTHR14084">
    <property type="entry name" value="KYNURENINASE"/>
    <property type="match status" value="1"/>
</dbReference>
<dbReference type="GO" id="GO:0043420">
    <property type="term" value="P:anthranilate metabolic process"/>
    <property type="evidence" value="ECO:0007669"/>
    <property type="project" value="TreeGrafter"/>
</dbReference>
<feature type="binding site" evidence="4">
    <location>
        <position position="222"/>
    </location>
    <ligand>
        <name>pyridoxal 5'-phosphate</name>
        <dbReference type="ChEBI" id="CHEBI:597326"/>
    </ligand>
</feature>
<dbReference type="Gene3D" id="3.90.1150.10">
    <property type="entry name" value="Aspartate Aminotransferase, domain 1"/>
    <property type="match status" value="1"/>
</dbReference>
<dbReference type="GO" id="GO:0030170">
    <property type="term" value="F:pyridoxal phosphate binding"/>
    <property type="evidence" value="ECO:0007669"/>
    <property type="project" value="UniProtKB-UniRule"/>
</dbReference>
<dbReference type="InterPro" id="IPR010111">
    <property type="entry name" value="Kynureninase"/>
</dbReference>
<comment type="function">
    <text evidence="4 6">Catalyzes the cleavage of L-kynurenine (L-Kyn) and L-3-hydroxykynurenine (L-3OHKyn) into anthranilic acid (AA) and 3-hydroxyanthranilic acid (3-OHAA), respectively.</text>
</comment>
<evidence type="ECO:0000256" key="4">
    <source>
        <dbReference type="HAMAP-Rule" id="MF_01970"/>
    </source>
</evidence>
<dbReference type="InterPro" id="IPR015424">
    <property type="entry name" value="PyrdxlP-dep_Trfase"/>
</dbReference>
<keyword evidence="1 4" id="KW-0662">Pyridine nucleotide biosynthesis</keyword>
<dbReference type="GO" id="GO:0005737">
    <property type="term" value="C:cytoplasm"/>
    <property type="evidence" value="ECO:0007669"/>
    <property type="project" value="UniProtKB-UniRule"/>
</dbReference>
<feature type="binding site" evidence="4">
    <location>
        <position position="278"/>
    </location>
    <ligand>
        <name>pyridoxal 5'-phosphate</name>
        <dbReference type="ChEBI" id="CHEBI:597326"/>
    </ligand>
</feature>
<comment type="subunit">
    <text evidence="4 6">Homodimer.</text>
</comment>
<evidence type="ECO:0000256" key="5">
    <source>
        <dbReference type="NCBIfam" id="TIGR01814"/>
    </source>
</evidence>
<comment type="catalytic activity">
    <reaction evidence="4 6">
        <text>L-kynurenine + H2O = anthranilate + L-alanine + H(+)</text>
        <dbReference type="Rhea" id="RHEA:16813"/>
        <dbReference type="ChEBI" id="CHEBI:15377"/>
        <dbReference type="ChEBI" id="CHEBI:15378"/>
        <dbReference type="ChEBI" id="CHEBI:16567"/>
        <dbReference type="ChEBI" id="CHEBI:57959"/>
        <dbReference type="ChEBI" id="CHEBI:57972"/>
        <dbReference type="EC" id="3.7.1.3"/>
    </reaction>
</comment>
<name>A0A395JQ00_9GAMM</name>
<feature type="binding site" evidence="4">
    <location>
        <position position="200"/>
    </location>
    <ligand>
        <name>pyridoxal 5'-phosphate</name>
        <dbReference type="ChEBI" id="CHEBI:597326"/>
    </ligand>
</feature>
<reference evidence="7 8" key="1">
    <citation type="submission" date="2018-06" db="EMBL/GenBank/DDBJ databases">
        <title>Genomic Encyclopedia of Type Strains, Phase IV (KMG-IV): sequencing the most valuable type-strain genomes for metagenomic binning, comparative biology and taxonomic classification.</title>
        <authorList>
            <person name="Goeker M."/>
        </authorList>
    </citation>
    <scope>NUCLEOTIDE SEQUENCE [LARGE SCALE GENOMIC DNA]</scope>
    <source>
        <strain evidence="7 8">DSM 24032</strain>
    </source>
</reference>
<dbReference type="InParanoid" id="A0A395JQ00"/>
<dbReference type="UniPathway" id="UPA00253">
    <property type="reaction ID" value="UER00329"/>
</dbReference>
<dbReference type="Proteomes" id="UP000253083">
    <property type="component" value="Unassembled WGS sequence"/>
</dbReference>
<feature type="modified residue" description="N6-(pyridoxal phosphate)lysine" evidence="4">
    <location>
        <position position="223"/>
    </location>
</feature>
<dbReference type="EMBL" id="QNRT01000002">
    <property type="protein sequence ID" value="RBP51648.1"/>
    <property type="molecule type" value="Genomic_DNA"/>
</dbReference>
<keyword evidence="2 4" id="KW-0378">Hydrolase</keyword>
<sequence>MICPEEILALDASDPLAAKRNEFCLPEQTIYLDGNSLGPLPKGVKEAVADAVQNQWGQDLISSWNKHGWIDLATQVGEQIAPLVGASRGQVICCDSISINLFKLISSALQLNPERQIVLSQQDNFPTDLYMVQGLTSLLGAERCQLKSVTTEQLVDAIDESVAVLLLTHVNFRDGQRHDMQALTRLAHDKGVLVVWDLAHSAGAMPLSLDQHNVDFAVGCGYKYLNGGPGAPAFLYVAARHQRAIKQPLQGWMGHQTPFQFDPDYQAAEGVQQFLAGTPNILSLVALNAALAVFADVDMQHVRAKSIALAEVFIQQLSQSDCTNEFTICTPLDAPQRGSQIALAHPYAYAITQALIDRGIVADFRAPNLVRFGLTPLYTRYQDIWRTVQVLSEIMQTKRYLDKKYQTRQKVT</sequence>
<comment type="similarity">
    <text evidence="4 6">Belongs to the kynureninase family.</text>
</comment>
<dbReference type="HAMAP" id="MF_01970">
    <property type="entry name" value="Kynureninase"/>
    <property type="match status" value="1"/>
</dbReference>
<dbReference type="GO" id="GO:0019441">
    <property type="term" value="P:L-tryptophan catabolic process to kynurenine"/>
    <property type="evidence" value="ECO:0007669"/>
    <property type="project" value="TreeGrafter"/>
</dbReference>
<dbReference type="InterPro" id="IPR015422">
    <property type="entry name" value="PyrdxlP-dep_Trfase_small"/>
</dbReference>
<comment type="pathway">
    <text evidence="4 6">Cofactor biosynthesis; NAD(+) biosynthesis; quinolinate from L-kynurenine: step 2/3.</text>
</comment>
<protein>
    <recommendedName>
        <fullName evidence="4 5">Kynureninase</fullName>
        <ecNumber evidence="4 5">3.7.1.3</ecNumber>
    </recommendedName>
    <alternativeName>
        <fullName evidence="4">L-kynurenine hydrolase</fullName>
    </alternativeName>
</protein>
<dbReference type="GO" id="GO:0030429">
    <property type="term" value="F:kynureninase activity"/>
    <property type="evidence" value="ECO:0007669"/>
    <property type="project" value="UniProtKB-UniRule"/>
</dbReference>
<dbReference type="SUPFAM" id="SSF53383">
    <property type="entry name" value="PLP-dependent transferases"/>
    <property type="match status" value="1"/>
</dbReference>
<dbReference type="Pfam" id="PF22580">
    <property type="entry name" value="KYNU_C"/>
    <property type="match status" value="1"/>
</dbReference>
<dbReference type="GO" id="GO:0009435">
    <property type="term" value="P:NAD+ biosynthetic process"/>
    <property type="evidence" value="ECO:0007669"/>
    <property type="project" value="UniProtKB-UniRule"/>
</dbReference>
<dbReference type="RefSeq" id="WP_211316960.1">
    <property type="nucleotide sequence ID" value="NZ_QNRT01000002.1"/>
</dbReference>
<evidence type="ECO:0000256" key="1">
    <source>
        <dbReference type="ARBA" id="ARBA00022642"/>
    </source>
</evidence>
<comment type="pathway">
    <text evidence="4 6">Amino-acid degradation; L-kynurenine degradation; L-alanine and anthranilate from L-kynurenine: step 1/1.</text>
</comment>
<evidence type="ECO:0000256" key="6">
    <source>
        <dbReference type="PIRNR" id="PIRNR038800"/>
    </source>
</evidence>
<dbReference type="EC" id="3.7.1.3" evidence="4 5"/>
<feature type="binding site" evidence="4">
    <location>
        <position position="252"/>
    </location>
    <ligand>
        <name>pyridoxal 5'-phosphate</name>
        <dbReference type="ChEBI" id="CHEBI:597326"/>
    </ligand>
</feature>
<feature type="binding site" evidence="4">
    <location>
        <position position="197"/>
    </location>
    <ligand>
        <name>pyridoxal 5'-phosphate</name>
        <dbReference type="ChEBI" id="CHEBI:597326"/>
    </ligand>
</feature>
<keyword evidence="8" id="KW-1185">Reference proteome</keyword>
<gene>
    <name evidence="4" type="primary">kynU</name>
    <name evidence="7" type="ORF">DFR28_1021080</name>
</gene>
<accession>A0A395JQ00</accession>
<dbReference type="PIRSF" id="PIRSF038800">
    <property type="entry name" value="KYNU"/>
    <property type="match status" value="1"/>
</dbReference>
<organism evidence="7 8">
    <name type="scientific">Arenicella xantha</name>
    <dbReference type="NCBI Taxonomy" id="644221"/>
    <lineage>
        <taxon>Bacteria</taxon>
        <taxon>Pseudomonadati</taxon>
        <taxon>Pseudomonadota</taxon>
        <taxon>Gammaproteobacteria</taxon>
        <taxon>Arenicellales</taxon>
        <taxon>Arenicellaceae</taxon>
        <taxon>Arenicella</taxon>
    </lineage>
</organism>
<dbReference type="GO" id="GO:0019805">
    <property type="term" value="P:quinolinate biosynthetic process"/>
    <property type="evidence" value="ECO:0007669"/>
    <property type="project" value="UniProtKB-UniRule"/>
</dbReference>
<comment type="caution">
    <text evidence="7">The sequence shown here is derived from an EMBL/GenBank/DDBJ whole genome shotgun (WGS) entry which is preliminary data.</text>
</comment>
<evidence type="ECO:0000256" key="3">
    <source>
        <dbReference type="ARBA" id="ARBA00022898"/>
    </source>
</evidence>
<proteinExistence type="inferred from homology"/>
<dbReference type="PANTHER" id="PTHR14084:SF0">
    <property type="entry name" value="KYNURENINASE"/>
    <property type="match status" value="1"/>
</dbReference>
<feature type="binding site" evidence="4">
    <location>
        <position position="97"/>
    </location>
    <ligand>
        <name>pyridoxal 5'-phosphate</name>
        <dbReference type="ChEBI" id="CHEBI:597326"/>
    </ligand>
</feature>